<dbReference type="InterPro" id="IPR012234">
    <property type="entry name" value="Tyr_kinase_non-rcpt_SYK/ZAP70"/>
</dbReference>
<feature type="domain" description="Protein kinase" evidence="24">
    <location>
        <begin position="308"/>
        <end position="563"/>
    </location>
</feature>
<evidence type="ECO:0000256" key="10">
    <source>
        <dbReference type="ARBA" id="ARBA00022741"/>
    </source>
</evidence>
<dbReference type="PROSITE" id="PS00109">
    <property type="entry name" value="PROTEIN_KINASE_TYR"/>
    <property type="match status" value="1"/>
</dbReference>
<feature type="domain" description="SH2" evidence="23">
    <location>
        <begin position="163"/>
        <end position="254"/>
    </location>
</feature>
<evidence type="ECO:0000256" key="7">
    <source>
        <dbReference type="ARBA" id="ARBA00022679"/>
    </source>
</evidence>
<keyword evidence="8" id="KW-0519">Myristate</keyword>
<evidence type="ECO:0000256" key="22">
    <source>
        <dbReference type="PROSITE-ProRule" id="PRU10141"/>
    </source>
</evidence>
<evidence type="ECO:0000259" key="23">
    <source>
        <dbReference type="PROSITE" id="PS50001"/>
    </source>
</evidence>
<dbReference type="SMART" id="SM00219">
    <property type="entry name" value="TyrKc"/>
    <property type="match status" value="1"/>
</dbReference>
<keyword evidence="4" id="KW-1003">Cell membrane</keyword>
<evidence type="ECO:0000259" key="24">
    <source>
        <dbReference type="PROSITE" id="PS50011"/>
    </source>
</evidence>
<dbReference type="Gene3D" id="1.10.930.10">
    <property type="entry name" value="Syk Kinase, Chain A, domain 2"/>
    <property type="match status" value="1"/>
</dbReference>
<dbReference type="AlphaFoldDB" id="A0AAQ5Y3M9"/>
<dbReference type="InterPro" id="IPR035838">
    <property type="entry name" value="SYK/ZAP-70_N_SH2"/>
</dbReference>
<evidence type="ECO:0000256" key="11">
    <source>
        <dbReference type="ARBA" id="ARBA00022777"/>
    </source>
</evidence>
<keyword evidence="26" id="KW-1185">Reference proteome</keyword>
<keyword evidence="12 20" id="KW-0067">ATP-binding</keyword>
<dbReference type="PROSITE" id="PS50011">
    <property type="entry name" value="PROTEIN_KINASE_DOM"/>
    <property type="match status" value="1"/>
</dbReference>
<dbReference type="SUPFAM" id="SSF56112">
    <property type="entry name" value="Protein kinase-like (PK-like)"/>
    <property type="match status" value="1"/>
</dbReference>
<dbReference type="InterPro" id="IPR023420">
    <property type="entry name" value="Kinase_SYK/ZAP-70_inter-SH2_sf"/>
</dbReference>
<evidence type="ECO:0000256" key="16">
    <source>
        <dbReference type="ARBA" id="ARBA00023137"/>
    </source>
</evidence>
<evidence type="ECO:0000256" key="17">
    <source>
        <dbReference type="ARBA" id="ARBA00039405"/>
    </source>
</evidence>
<dbReference type="InterPro" id="IPR001245">
    <property type="entry name" value="Ser-Thr/Tyr_kinase_cat_dom"/>
</dbReference>
<dbReference type="Pfam" id="PF00017">
    <property type="entry name" value="SH2"/>
    <property type="match status" value="2"/>
</dbReference>
<dbReference type="CDD" id="cd10401">
    <property type="entry name" value="SH2_C-SH2_Syk_like"/>
    <property type="match status" value="1"/>
</dbReference>
<keyword evidence="9" id="KW-0677">Repeat</keyword>
<evidence type="ECO:0000256" key="15">
    <source>
        <dbReference type="ARBA" id="ARBA00023136"/>
    </source>
</evidence>
<keyword evidence="16" id="KW-0829">Tyrosine-protein kinase</keyword>
<dbReference type="FunFam" id="1.10.930.10:FF:000001">
    <property type="entry name" value="Tyrosine-protein kinase"/>
    <property type="match status" value="1"/>
</dbReference>
<dbReference type="Proteomes" id="UP001501940">
    <property type="component" value="Chromosome 17"/>
</dbReference>
<evidence type="ECO:0000256" key="9">
    <source>
        <dbReference type="ARBA" id="ARBA00022737"/>
    </source>
</evidence>
<dbReference type="InterPro" id="IPR008266">
    <property type="entry name" value="Tyr_kinase_AS"/>
</dbReference>
<dbReference type="PRINTS" id="PR00109">
    <property type="entry name" value="TYRKINASE"/>
</dbReference>
<evidence type="ECO:0000256" key="14">
    <source>
        <dbReference type="ARBA" id="ARBA00022999"/>
    </source>
</evidence>
<keyword evidence="6" id="KW-0399">Innate immunity</keyword>
<evidence type="ECO:0000256" key="8">
    <source>
        <dbReference type="ARBA" id="ARBA00022707"/>
    </source>
</evidence>
<accession>A0AAQ5Y3M9</accession>
<gene>
    <name evidence="25" type="primary">SYK</name>
</gene>
<feature type="binding site" evidence="20 22">
    <location>
        <position position="339"/>
    </location>
    <ligand>
        <name>ATP</name>
        <dbReference type="ChEBI" id="CHEBI:30616"/>
    </ligand>
</feature>
<dbReference type="InterPro" id="IPR011009">
    <property type="entry name" value="Kinase-like_dom_sf"/>
</dbReference>
<evidence type="ECO:0000256" key="18">
    <source>
        <dbReference type="ARBA" id="ARBA00051245"/>
    </source>
</evidence>
<dbReference type="SMART" id="SM00252">
    <property type="entry name" value="SH2"/>
    <property type="match status" value="2"/>
</dbReference>
<dbReference type="GO" id="GO:0005886">
    <property type="term" value="C:plasma membrane"/>
    <property type="evidence" value="ECO:0007669"/>
    <property type="project" value="UniProtKB-SubCell"/>
</dbReference>
<evidence type="ECO:0000256" key="20">
    <source>
        <dbReference type="PIRSR" id="PIRSR000604-2"/>
    </source>
</evidence>
<dbReference type="InterPro" id="IPR050198">
    <property type="entry name" value="Non-receptor_tyrosine_kinases"/>
</dbReference>
<protein>
    <recommendedName>
        <fullName evidence="17">Tyrosine-protein kinase SYK</fullName>
        <ecNumber evidence="3">2.7.10.2</ecNumber>
    </recommendedName>
</protein>
<dbReference type="Gene3D" id="3.30.505.10">
    <property type="entry name" value="SH2 domain"/>
    <property type="match status" value="2"/>
</dbReference>
<feature type="active site" description="Proton acceptor" evidence="19">
    <location>
        <position position="431"/>
    </location>
</feature>
<dbReference type="GeneTree" id="ENSGT00940000159053"/>
<dbReference type="CDD" id="cd09938">
    <property type="entry name" value="SH2_N-SH2_Zap70_Syk_like"/>
    <property type="match status" value="1"/>
</dbReference>
<comment type="subcellular location">
    <subcellularLocation>
        <location evidence="1">Cell membrane</location>
    </subcellularLocation>
    <subcellularLocation>
        <location evidence="2">Cytoplasm</location>
        <location evidence="2">Cytosol</location>
    </subcellularLocation>
</comment>
<reference evidence="25" key="2">
    <citation type="submission" date="2025-08" db="UniProtKB">
        <authorList>
            <consortium name="Ensembl"/>
        </authorList>
    </citation>
    <scope>IDENTIFICATION</scope>
</reference>
<evidence type="ECO:0000256" key="1">
    <source>
        <dbReference type="ARBA" id="ARBA00004236"/>
    </source>
</evidence>
<dbReference type="SUPFAM" id="SSF55550">
    <property type="entry name" value="SH2 domain"/>
    <property type="match status" value="2"/>
</dbReference>
<evidence type="ECO:0000256" key="13">
    <source>
        <dbReference type="ARBA" id="ARBA00022859"/>
    </source>
</evidence>
<keyword evidence="15" id="KW-0472">Membrane</keyword>
<dbReference type="Pfam" id="PF07714">
    <property type="entry name" value="PK_Tyr_Ser-Thr"/>
    <property type="match status" value="1"/>
</dbReference>
<feature type="binding site" evidence="20">
    <location>
        <begin position="314"/>
        <end position="322"/>
    </location>
    <ligand>
        <name>ATP</name>
        <dbReference type="ChEBI" id="CHEBI:30616"/>
    </ligand>
</feature>
<keyword evidence="10 20" id="KW-0547">Nucleotide-binding</keyword>
<dbReference type="InterPro" id="IPR036860">
    <property type="entry name" value="SH2_dom_sf"/>
</dbReference>
<dbReference type="FunFam" id="1.10.510.10:FF:000216">
    <property type="entry name" value="Tyrosine-protein kinase SYK"/>
    <property type="match status" value="1"/>
</dbReference>
<dbReference type="Gene3D" id="3.30.200.20">
    <property type="entry name" value="Phosphorylase Kinase, domain 1"/>
    <property type="match status" value="1"/>
</dbReference>
<dbReference type="InterPro" id="IPR020635">
    <property type="entry name" value="Tyr_kinase_cat_dom"/>
</dbReference>
<dbReference type="FunFam" id="3.30.200.20:FF:000185">
    <property type="entry name" value="Tyrosine-protein kinase"/>
    <property type="match status" value="1"/>
</dbReference>
<dbReference type="InterPro" id="IPR017441">
    <property type="entry name" value="Protein_kinase_ATP_BS"/>
</dbReference>
<dbReference type="GO" id="GO:0005829">
    <property type="term" value="C:cytosol"/>
    <property type="evidence" value="ECO:0007669"/>
    <property type="project" value="UniProtKB-SubCell"/>
</dbReference>
<dbReference type="FunFam" id="3.30.505.10:FF:000038">
    <property type="entry name" value="Tyrosine-protein kinase"/>
    <property type="match status" value="1"/>
</dbReference>
<dbReference type="PROSITE" id="PS00107">
    <property type="entry name" value="PROTEIN_KINASE_ATP"/>
    <property type="match status" value="1"/>
</dbReference>
<sequence length="572" mass="65702">MADNVNALPFFYGNITREEAEGYLRQAGMGNGLYLLRQSRNNLGGFALSVSNSGRCYHYTIERQQDETYAIAGGKSHRSPVDVIDYHSQEMDGLVCLLKKPCNRPKNMQPKVGPFEDLKENLIREYVKQTWNLQGAALEQAIISQRPQLEKLIATTAHERMPWFHGTITREDSEPRLQNGSRTNGKFLIRQRDSNGSYALCLLHEGQVMHYRIDKDRNEKLSIPDGKKFDTLWQLVEHYSYKPDGLLRVLTEPCSRPDGETDGILSMFRGASKLGRNKAMPMDTEVYESPYADPDELRSSTVNRDQLFLEDGELGSGNFGTVMKGIYKMKKTEKPVAVKILKNDDNNPSVREEMLREANVMQQLDNPYIVRMIGICEAENLMLVMELAELGPLNKFLQKHKQTSIKNITELAHQVSMGMKYLEEHNFVHRDLAARNVLLVTQHYAKISDFGLSKAVAEEQNYYKAKGHGKWPVKWYAPECINYFKFSSKSDVWSFGVLLWEAFSYGQKPYKGMKGNDVMQMIESGNRMESPVNCPPEMYDLMRTCWTYKADERPGFSVVEPRLREYYYDIAQ</sequence>
<evidence type="ECO:0000256" key="2">
    <source>
        <dbReference type="ARBA" id="ARBA00004514"/>
    </source>
</evidence>
<dbReference type="Ensembl" id="ENSAOCT00000063152.1">
    <property type="protein sequence ID" value="ENSAOCP00000047602.1"/>
    <property type="gene ID" value="ENSAOCG00000023208.2"/>
</dbReference>
<evidence type="ECO:0000256" key="3">
    <source>
        <dbReference type="ARBA" id="ARBA00011903"/>
    </source>
</evidence>
<keyword evidence="14 21" id="KW-0727">SH2 domain</keyword>
<dbReference type="PANTHER" id="PTHR24418">
    <property type="entry name" value="TYROSINE-PROTEIN KINASE"/>
    <property type="match status" value="1"/>
</dbReference>
<proteinExistence type="predicted"/>
<feature type="domain" description="SH2" evidence="23">
    <location>
        <begin position="10"/>
        <end position="102"/>
    </location>
</feature>
<dbReference type="GO" id="GO:0045087">
    <property type="term" value="P:innate immune response"/>
    <property type="evidence" value="ECO:0007669"/>
    <property type="project" value="UniProtKB-KW"/>
</dbReference>
<dbReference type="GO" id="GO:0004715">
    <property type="term" value="F:non-membrane spanning protein tyrosine kinase activity"/>
    <property type="evidence" value="ECO:0007669"/>
    <property type="project" value="UniProtKB-EC"/>
</dbReference>
<dbReference type="PROSITE" id="PS50001">
    <property type="entry name" value="SH2"/>
    <property type="match status" value="2"/>
</dbReference>
<evidence type="ECO:0000256" key="5">
    <source>
        <dbReference type="ARBA" id="ARBA00022490"/>
    </source>
</evidence>
<keyword evidence="5" id="KW-0963">Cytoplasm</keyword>
<evidence type="ECO:0000256" key="6">
    <source>
        <dbReference type="ARBA" id="ARBA00022588"/>
    </source>
</evidence>
<comment type="catalytic activity">
    <reaction evidence="18">
        <text>L-tyrosyl-[protein] + ATP = O-phospho-L-tyrosyl-[protein] + ADP + H(+)</text>
        <dbReference type="Rhea" id="RHEA:10596"/>
        <dbReference type="Rhea" id="RHEA-COMP:10136"/>
        <dbReference type="Rhea" id="RHEA-COMP:20101"/>
        <dbReference type="ChEBI" id="CHEBI:15378"/>
        <dbReference type="ChEBI" id="CHEBI:30616"/>
        <dbReference type="ChEBI" id="CHEBI:46858"/>
        <dbReference type="ChEBI" id="CHEBI:61978"/>
        <dbReference type="ChEBI" id="CHEBI:456216"/>
        <dbReference type="EC" id="2.7.10.2"/>
    </reaction>
</comment>
<keyword evidence="8" id="KW-0449">Lipoprotein</keyword>
<evidence type="ECO:0000256" key="12">
    <source>
        <dbReference type="ARBA" id="ARBA00022840"/>
    </source>
</evidence>
<keyword evidence="7" id="KW-0808">Transferase</keyword>
<name>A0AAQ5Y3M9_AMPOC</name>
<evidence type="ECO:0000256" key="19">
    <source>
        <dbReference type="PIRSR" id="PIRSR000604-1"/>
    </source>
</evidence>
<dbReference type="InterPro" id="IPR000980">
    <property type="entry name" value="SH2"/>
</dbReference>
<evidence type="ECO:0000313" key="26">
    <source>
        <dbReference type="Proteomes" id="UP001501940"/>
    </source>
</evidence>
<dbReference type="FunFam" id="3.30.505.10:FF:000031">
    <property type="entry name" value="Tyrosine-protein kinase"/>
    <property type="match status" value="1"/>
</dbReference>
<evidence type="ECO:0000313" key="25">
    <source>
        <dbReference type="Ensembl" id="ENSAOCP00000047602.1"/>
    </source>
</evidence>
<dbReference type="GO" id="GO:0005524">
    <property type="term" value="F:ATP binding"/>
    <property type="evidence" value="ECO:0007669"/>
    <property type="project" value="UniProtKB-UniRule"/>
</dbReference>
<dbReference type="Gene3D" id="1.10.510.10">
    <property type="entry name" value="Transferase(Phosphotransferase) domain 1"/>
    <property type="match status" value="1"/>
</dbReference>
<dbReference type="PIRSF" id="PIRSF000604">
    <property type="entry name" value="TyrPK_SYK"/>
    <property type="match status" value="1"/>
</dbReference>
<dbReference type="EC" id="2.7.10.2" evidence="3"/>
<dbReference type="InterPro" id="IPR000719">
    <property type="entry name" value="Prot_kinase_dom"/>
</dbReference>
<reference evidence="25" key="3">
    <citation type="submission" date="2025-09" db="UniProtKB">
        <authorList>
            <consortium name="Ensembl"/>
        </authorList>
    </citation>
    <scope>IDENTIFICATION</scope>
</reference>
<reference evidence="25 26" key="1">
    <citation type="submission" date="2022-01" db="EMBL/GenBank/DDBJ databases">
        <title>A chromosome-scale genome assembly of the false clownfish, Amphiprion ocellaris.</title>
        <authorList>
            <person name="Ryu T."/>
        </authorList>
    </citation>
    <scope>NUCLEOTIDE SEQUENCE [LARGE SCALE GENOMIC DNA]</scope>
</reference>
<dbReference type="GO" id="GO:0035556">
    <property type="term" value="P:intracellular signal transduction"/>
    <property type="evidence" value="ECO:0007669"/>
    <property type="project" value="InterPro"/>
</dbReference>
<evidence type="ECO:0000256" key="4">
    <source>
        <dbReference type="ARBA" id="ARBA00022475"/>
    </source>
</evidence>
<organism evidence="25 26">
    <name type="scientific">Amphiprion ocellaris</name>
    <name type="common">Clown anemonefish</name>
    <dbReference type="NCBI Taxonomy" id="80972"/>
    <lineage>
        <taxon>Eukaryota</taxon>
        <taxon>Metazoa</taxon>
        <taxon>Chordata</taxon>
        <taxon>Craniata</taxon>
        <taxon>Vertebrata</taxon>
        <taxon>Euteleostomi</taxon>
        <taxon>Actinopterygii</taxon>
        <taxon>Neopterygii</taxon>
        <taxon>Teleostei</taxon>
        <taxon>Neoteleostei</taxon>
        <taxon>Acanthomorphata</taxon>
        <taxon>Ovalentaria</taxon>
        <taxon>Pomacentridae</taxon>
        <taxon>Amphiprion</taxon>
    </lineage>
</organism>
<evidence type="ECO:0000256" key="21">
    <source>
        <dbReference type="PROSITE-ProRule" id="PRU00191"/>
    </source>
</evidence>
<keyword evidence="11" id="KW-0418">Kinase</keyword>
<dbReference type="PRINTS" id="PR00401">
    <property type="entry name" value="SH2DOMAIN"/>
</dbReference>
<keyword evidence="13" id="KW-0391">Immunity</keyword>